<dbReference type="VEuPathDB" id="VectorBase:AMAM008256"/>
<evidence type="ECO:0000313" key="2">
    <source>
        <dbReference type="EnsemblMetazoa" id="AMAM008256-PA"/>
    </source>
</evidence>
<dbReference type="AlphaFoldDB" id="A0A182SJX9"/>
<sequence length="154" mass="17597">MPKSPRKKQKTTHFQRSTRNRITLQQAKLEETGVEQKGNKLTLFGKSIAIDEQDQGASYYAKLRFWFRHAIPQRSEDSPMPRILDSSITTCSTSSSTARKSQQDSDVPLKDETDIFQKIPPPLATKLSPYSTMRPFNRNYTLAPNFVSIKFQAV</sequence>
<keyword evidence="3" id="KW-1185">Reference proteome</keyword>
<name>A0A182SJX9_9DIPT</name>
<accession>A0A182SJX9</accession>
<dbReference type="Proteomes" id="UP000075901">
    <property type="component" value="Unassembled WGS sequence"/>
</dbReference>
<organism evidence="2 3">
    <name type="scientific">Anopheles maculatus</name>
    <dbReference type="NCBI Taxonomy" id="74869"/>
    <lineage>
        <taxon>Eukaryota</taxon>
        <taxon>Metazoa</taxon>
        <taxon>Ecdysozoa</taxon>
        <taxon>Arthropoda</taxon>
        <taxon>Hexapoda</taxon>
        <taxon>Insecta</taxon>
        <taxon>Pterygota</taxon>
        <taxon>Neoptera</taxon>
        <taxon>Endopterygota</taxon>
        <taxon>Diptera</taxon>
        <taxon>Nematocera</taxon>
        <taxon>Culicoidea</taxon>
        <taxon>Culicidae</taxon>
        <taxon>Anophelinae</taxon>
        <taxon>Anopheles</taxon>
        <taxon>Anopheles maculatus group</taxon>
    </lineage>
</organism>
<dbReference type="EnsemblMetazoa" id="AMAM008256-RA">
    <property type="protein sequence ID" value="AMAM008256-PA"/>
    <property type="gene ID" value="AMAM008256"/>
</dbReference>
<proteinExistence type="predicted"/>
<reference evidence="3" key="1">
    <citation type="submission" date="2013-09" db="EMBL/GenBank/DDBJ databases">
        <title>The Genome Sequence of Anopheles maculatus species B.</title>
        <authorList>
            <consortium name="The Broad Institute Genomics Platform"/>
            <person name="Neafsey D.E."/>
            <person name="Besansky N."/>
            <person name="Howell P."/>
            <person name="Walton C."/>
            <person name="Young S.K."/>
            <person name="Zeng Q."/>
            <person name="Gargeya S."/>
            <person name="Fitzgerald M."/>
            <person name="Haas B."/>
            <person name="Abouelleil A."/>
            <person name="Allen A.W."/>
            <person name="Alvarado L."/>
            <person name="Arachchi H.M."/>
            <person name="Berlin A.M."/>
            <person name="Chapman S.B."/>
            <person name="Gainer-Dewar J."/>
            <person name="Goldberg J."/>
            <person name="Griggs A."/>
            <person name="Gujja S."/>
            <person name="Hansen M."/>
            <person name="Howarth C."/>
            <person name="Imamovic A."/>
            <person name="Ireland A."/>
            <person name="Larimer J."/>
            <person name="McCowan C."/>
            <person name="Murphy C."/>
            <person name="Pearson M."/>
            <person name="Poon T.W."/>
            <person name="Priest M."/>
            <person name="Roberts A."/>
            <person name="Saif S."/>
            <person name="Shea T."/>
            <person name="Sisk P."/>
            <person name="Sykes S."/>
            <person name="Wortman J."/>
            <person name="Nusbaum C."/>
            <person name="Birren B."/>
        </authorList>
    </citation>
    <scope>NUCLEOTIDE SEQUENCE [LARGE SCALE GENOMIC DNA]</scope>
    <source>
        <strain evidence="3">maculatus3</strain>
    </source>
</reference>
<evidence type="ECO:0000256" key="1">
    <source>
        <dbReference type="SAM" id="MobiDB-lite"/>
    </source>
</evidence>
<feature type="region of interest" description="Disordered" evidence="1">
    <location>
        <begin position="75"/>
        <end position="108"/>
    </location>
</feature>
<reference evidence="2" key="2">
    <citation type="submission" date="2020-05" db="UniProtKB">
        <authorList>
            <consortium name="EnsemblMetazoa"/>
        </authorList>
    </citation>
    <scope>IDENTIFICATION</scope>
    <source>
        <strain evidence="2">maculatus3</strain>
    </source>
</reference>
<feature type="compositionally biased region" description="Low complexity" evidence="1">
    <location>
        <begin position="86"/>
        <end position="97"/>
    </location>
</feature>
<protein>
    <submittedName>
        <fullName evidence="2">Uncharacterized protein</fullName>
    </submittedName>
</protein>
<evidence type="ECO:0000313" key="3">
    <source>
        <dbReference type="Proteomes" id="UP000075901"/>
    </source>
</evidence>